<evidence type="ECO:0000313" key="2">
    <source>
        <dbReference type="Proteomes" id="UP001428290"/>
    </source>
</evidence>
<keyword evidence="2" id="KW-1185">Reference proteome</keyword>
<reference evidence="1 2" key="1">
    <citation type="submission" date="2024-02" db="EMBL/GenBank/DDBJ databases">
        <title>Herpetosiphon gulosus NBRC 112829.</title>
        <authorList>
            <person name="Ichikawa N."/>
            <person name="Katano-Makiyama Y."/>
            <person name="Hidaka K."/>
        </authorList>
    </citation>
    <scope>NUCLEOTIDE SEQUENCE [LARGE SCALE GENOMIC DNA]</scope>
    <source>
        <strain evidence="1 2">NBRC 112829</strain>
    </source>
</reference>
<organism evidence="1 2">
    <name type="scientific">Herpetosiphon gulosus</name>
    <dbReference type="NCBI Taxonomy" id="1973496"/>
    <lineage>
        <taxon>Bacteria</taxon>
        <taxon>Bacillati</taxon>
        <taxon>Chloroflexota</taxon>
        <taxon>Chloroflexia</taxon>
        <taxon>Herpetosiphonales</taxon>
        <taxon>Herpetosiphonaceae</taxon>
        <taxon>Herpetosiphon</taxon>
    </lineage>
</organism>
<proteinExistence type="predicted"/>
<gene>
    <name evidence="1" type="ORF">Hgul01_05267</name>
</gene>
<dbReference type="EMBL" id="BAABRU010000051">
    <property type="protein sequence ID" value="GAA5531442.1"/>
    <property type="molecule type" value="Genomic_DNA"/>
</dbReference>
<sequence length="126" mass="13967">MQAVIQGQQDYVGTFNGMVVIRDLEFPDPYTSGPTAGGAGAAFMYDIHDIGNRERCDTIQNYRLVWNAVKNNLPGSTREVYTWLLGENPALETDIDNIANNHGLNPSLCYNILSTNTDVYLPAVIR</sequence>
<dbReference type="RefSeq" id="WP_345724994.1">
    <property type="nucleotide sequence ID" value="NZ_BAABRU010000051.1"/>
</dbReference>
<protein>
    <submittedName>
        <fullName evidence="1">Uncharacterized protein</fullName>
    </submittedName>
</protein>
<name>A0ABP9X7S6_9CHLR</name>
<evidence type="ECO:0000313" key="1">
    <source>
        <dbReference type="EMBL" id="GAA5531442.1"/>
    </source>
</evidence>
<comment type="caution">
    <text evidence="1">The sequence shown here is derived from an EMBL/GenBank/DDBJ whole genome shotgun (WGS) entry which is preliminary data.</text>
</comment>
<dbReference type="Proteomes" id="UP001428290">
    <property type="component" value="Unassembled WGS sequence"/>
</dbReference>
<accession>A0ABP9X7S6</accession>